<proteinExistence type="predicted"/>
<comment type="caution">
    <text evidence="2">The sequence shown here is derived from an EMBL/GenBank/DDBJ whole genome shotgun (WGS) entry which is preliminary data.</text>
</comment>
<gene>
    <name evidence="2" type="ORF">IC609_03965</name>
</gene>
<reference evidence="2" key="1">
    <citation type="submission" date="2020-09" db="EMBL/GenBank/DDBJ databases">
        <title>Genome seq and assembly of Limnohabitants sp.</title>
        <authorList>
            <person name="Chhetri G."/>
        </authorList>
    </citation>
    <scope>NUCLEOTIDE SEQUENCE</scope>
    <source>
        <strain evidence="2">JUR4</strain>
    </source>
</reference>
<evidence type="ECO:0000313" key="2">
    <source>
        <dbReference type="EMBL" id="MBD8049690.1"/>
    </source>
</evidence>
<feature type="chain" id="PRO_5037082504" description="Lipoprotein" evidence="1">
    <location>
        <begin position="21"/>
        <end position="129"/>
    </location>
</feature>
<evidence type="ECO:0008006" key="4">
    <source>
        <dbReference type="Google" id="ProtNLM"/>
    </source>
</evidence>
<organism evidence="2 3">
    <name type="scientific">Limnohabitans radicicola</name>
    <dbReference type="NCBI Taxonomy" id="2771427"/>
    <lineage>
        <taxon>Bacteria</taxon>
        <taxon>Pseudomonadati</taxon>
        <taxon>Pseudomonadota</taxon>
        <taxon>Betaproteobacteria</taxon>
        <taxon>Burkholderiales</taxon>
        <taxon>Comamonadaceae</taxon>
        <taxon>Limnohabitans</taxon>
    </lineage>
</organism>
<dbReference type="AlphaFoldDB" id="A0A927FHH1"/>
<dbReference type="EMBL" id="JACYFT010000001">
    <property type="protein sequence ID" value="MBD8049690.1"/>
    <property type="molecule type" value="Genomic_DNA"/>
</dbReference>
<dbReference type="Proteomes" id="UP000647424">
    <property type="component" value="Unassembled WGS sequence"/>
</dbReference>
<keyword evidence="1" id="KW-0732">Signal</keyword>
<protein>
    <recommendedName>
        <fullName evidence="4">Lipoprotein</fullName>
    </recommendedName>
</protein>
<name>A0A927FHH1_9BURK</name>
<evidence type="ECO:0000256" key="1">
    <source>
        <dbReference type="SAM" id="SignalP"/>
    </source>
</evidence>
<feature type="signal peptide" evidence="1">
    <location>
        <begin position="1"/>
        <end position="20"/>
    </location>
</feature>
<keyword evidence="3" id="KW-1185">Reference proteome</keyword>
<dbReference type="PROSITE" id="PS51257">
    <property type="entry name" value="PROKAR_LIPOPROTEIN"/>
    <property type="match status" value="1"/>
</dbReference>
<sequence>MKKVSVLAAALILLTGCATVLDSEVQTIRVIATCNGKAVPAQCSLENDKGLWEMNAPGNVTVQKDSSSLRVQCQSPYFKGGKTQLNANINSFLVGNALIGGFVGVGVDAVTGKGFSYQSVVKVTYAECR</sequence>
<dbReference type="RefSeq" id="WP_191818142.1">
    <property type="nucleotide sequence ID" value="NZ_JACYFT010000001.1"/>
</dbReference>
<evidence type="ECO:0000313" key="3">
    <source>
        <dbReference type="Proteomes" id="UP000647424"/>
    </source>
</evidence>
<accession>A0A927FHH1</accession>